<evidence type="ECO:0000256" key="1">
    <source>
        <dbReference type="SAM" id="SignalP"/>
    </source>
</evidence>
<keyword evidence="3" id="KW-1185">Reference proteome</keyword>
<reference evidence="3" key="1">
    <citation type="submission" date="2012-07" db="EMBL/GenBank/DDBJ databases">
        <title>Genome of the Chinese tree shrew, a rising model animal genetically related to primates.</title>
        <authorList>
            <person name="Zhang G."/>
            <person name="Fan Y."/>
            <person name="Yao Y."/>
            <person name="Huang Z."/>
        </authorList>
    </citation>
    <scope>NUCLEOTIDE SEQUENCE [LARGE SCALE GENOMIC DNA]</scope>
</reference>
<dbReference type="EMBL" id="KB320677">
    <property type="protein sequence ID" value="ELW65727.1"/>
    <property type="molecule type" value="Genomic_DNA"/>
</dbReference>
<dbReference type="AlphaFoldDB" id="L9KX30"/>
<sequence>MRSTAICPQLLGALVSVHAQCHEYQFVRKSTCAHSDVISREDPMPTGDLFTRGSTSELNATMCGPGSAYAKVICSNTPVYMYQASTGHLNEHPYCVPTRGYFPEEKRHQRAWHSFISASFCRIAL</sequence>
<reference evidence="3" key="2">
    <citation type="journal article" date="2013" name="Nat. Commun.">
        <title>Genome of the Chinese tree shrew.</title>
        <authorList>
            <person name="Fan Y."/>
            <person name="Huang Z.Y."/>
            <person name="Cao C.C."/>
            <person name="Chen C.S."/>
            <person name="Chen Y.X."/>
            <person name="Fan D.D."/>
            <person name="He J."/>
            <person name="Hou H.L."/>
            <person name="Hu L."/>
            <person name="Hu X.T."/>
            <person name="Jiang X.T."/>
            <person name="Lai R."/>
            <person name="Lang Y.S."/>
            <person name="Liang B."/>
            <person name="Liao S.G."/>
            <person name="Mu D."/>
            <person name="Ma Y.Y."/>
            <person name="Niu Y.Y."/>
            <person name="Sun X.Q."/>
            <person name="Xia J.Q."/>
            <person name="Xiao J."/>
            <person name="Xiong Z.Q."/>
            <person name="Xu L."/>
            <person name="Yang L."/>
            <person name="Zhang Y."/>
            <person name="Zhao W."/>
            <person name="Zhao X.D."/>
            <person name="Zheng Y.T."/>
            <person name="Zhou J.M."/>
            <person name="Zhu Y.B."/>
            <person name="Zhang G.J."/>
            <person name="Wang J."/>
            <person name="Yao Y.G."/>
        </authorList>
    </citation>
    <scope>NUCLEOTIDE SEQUENCE [LARGE SCALE GENOMIC DNA]</scope>
</reference>
<evidence type="ECO:0000313" key="3">
    <source>
        <dbReference type="Proteomes" id="UP000011518"/>
    </source>
</evidence>
<feature type="chain" id="PRO_5003999918" description="Secreted protein" evidence="1">
    <location>
        <begin position="20"/>
        <end position="125"/>
    </location>
</feature>
<name>L9KX30_TUPCH</name>
<proteinExistence type="predicted"/>
<keyword evidence="1" id="KW-0732">Signal</keyword>
<feature type="signal peptide" evidence="1">
    <location>
        <begin position="1"/>
        <end position="19"/>
    </location>
</feature>
<evidence type="ECO:0000313" key="2">
    <source>
        <dbReference type="EMBL" id="ELW65727.1"/>
    </source>
</evidence>
<accession>L9KX30</accession>
<gene>
    <name evidence="2" type="ORF">TREES_T100015948</name>
</gene>
<dbReference type="InParanoid" id="L9KX30"/>
<evidence type="ECO:0008006" key="4">
    <source>
        <dbReference type="Google" id="ProtNLM"/>
    </source>
</evidence>
<dbReference type="Proteomes" id="UP000011518">
    <property type="component" value="Unassembled WGS sequence"/>
</dbReference>
<organism evidence="2 3">
    <name type="scientific">Tupaia chinensis</name>
    <name type="common">Chinese tree shrew</name>
    <name type="synonym">Tupaia belangeri chinensis</name>
    <dbReference type="NCBI Taxonomy" id="246437"/>
    <lineage>
        <taxon>Eukaryota</taxon>
        <taxon>Metazoa</taxon>
        <taxon>Chordata</taxon>
        <taxon>Craniata</taxon>
        <taxon>Vertebrata</taxon>
        <taxon>Euteleostomi</taxon>
        <taxon>Mammalia</taxon>
        <taxon>Eutheria</taxon>
        <taxon>Euarchontoglires</taxon>
        <taxon>Scandentia</taxon>
        <taxon>Tupaiidae</taxon>
        <taxon>Tupaia</taxon>
    </lineage>
</organism>
<protein>
    <recommendedName>
        <fullName evidence="4">Secreted protein</fullName>
    </recommendedName>
</protein>